<organism evidence="1 2">
    <name type="scientific">Parabacteroides faecis</name>
    <dbReference type="NCBI Taxonomy" id="1217282"/>
    <lineage>
        <taxon>Bacteria</taxon>
        <taxon>Pseudomonadati</taxon>
        <taxon>Bacteroidota</taxon>
        <taxon>Bacteroidia</taxon>
        <taxon>Bacteroidales</taxon>
        <taxon>Tannerellaceae</taxon>
        <taxon>Parabacteroides</taxon>
    </lineage>
</organism>
<sequence>MTSNYNNIFDISKDMDNCINNLPDIKNNPPDIVINNGDAVYLYKSSFRFTAVI</sequence>
<comment type="caution">
    <text evidence="1">The sequence shown here is derived from an EMBL/GenBank/DDBJ whole genome shotgun (WGS) entry which is preliminary data.</text>
</comment>
<accession>A0ABR6KJZ5</accession>
<name>A0ABR6KJZ5_9BACT</name>
<evidence type="ECO:0000313" key="2">
    <source>
        <dbReference type="Proteomes" id="UP000533637"/>
    </source>
</evidence>
<keyword evidence="2" id="KW-1185">Reference proteome</keyword>
<reference evidence="1 2" key="1">
    <citation type="submission" date="2020-08" db="EMBL/GenBank/DDBJ databases">
        <title>Genomic Encyclopedia of Type Strains, Phase IV (KMG-IV): sequencing the most valuable type-strain genomes for metagenomic binning, comparative biology and taxonomic classification.</title>
        <authorList>
            <person name="Goeker M."/>
        </authorList>
    </citation>
    <scope>NUCLEOTIDE SEQUENCE [LARGE SCALE GENOMIC DNA]</scope>
    <source>
        <strain evidence="1 2">DSM 102983</strain>
    </source>
</reference>
<dbReference type="EMBL" id="JACHOC010000003">
    <property type="protein sequence ID" value="MBB4621745.1"/>
    <property type="molecule type" value="Genomic_DNA"/>
</dbReference>
<gene>
    <name evidence="1" type="ORF">GGQ57_001642</name>
</gene>
<evidence type="ECO:0000313" key="1">
    <source>
        <dbReference type="EMBL" id="MBB4621745.1"/>
    </source>
</evidence>
<protein>
    <submittedName>
        <fullName evidence="1">Uncharacterized protein</fullName>
    </submittedName>
</protein>
<proteinExistence type="predicted"/>
<dbReference type="Proteomes" id="UP000533637">
    <property type="component" value="Unassembled WGS sequence"/>
</dbReference>